<dbReference type="EMBL" id="KP266742">
    <property type="protein sequence ID" value="AJR29213.1"/>
    <property type="molecule type" value="Genomic_DNA"/>
</dbReference>
<protein>
    <submittedName>
        <fullName evidence="1">Uncharacterized protein</fullName>
    </submittedName>
</protein>
<dbReference type="Proteomes" id="UP000171816">
    <property type="component" value="Segment"/>
</dbReference>
<organism evidence="1 2">
    <name type="scientific">German gecko ranavirus</name>
    <dbReference type="NCBI Taxonomy" id="1620702"/>
    <lineage>
        <taxon>Viruses</taxon>
        <taxon>Varidnaviria</taxon>
        <taxon>Bamfordvirae</taxon>
        <taxon>Nucleocytoviricota</taxon>
        <taxon>Megaviricetes</taxon>
        <taxon>Pimascovirales</taxon>
        <taxon>Pimascovirales incertae sedis</taxon>
        <taxon>Iridoviridae</taxon>
        <taxon>Alphairidovirinae</taxon>
        <taxon>Ranavirus</taxon>
        <taxon>Ranavirus rana1</taxon>
        <taxon>Frog virus 3</taxon>
    </lineage>
</organism>
<sequence length="116" mass="12854">MVMCWWCFEADASHGCPVKMSKKTLSVVGWFCHVRCVKAYSVLMASSGNQVFRNSPVLTDVAAGRRVVPAPSPRILLDMGGKMSRAEWRDVLGTDRVYSEAGWMQDRVRGACGPSR</sequence>
<name>A0A0D3R3X9_FRG3V</name>
<gene>
    <name evidence="1" type="ORF">GGRV_ORF55L</name>
</gene>
<evidence type="ECO:0000313" key="1">
    <source>
        <dbReference type="EMBL" id="AJR29213.1"/>
    </source>
</evidence>
<proteinExistence type="predicted"/>
<accession>A0A0D3R3X9</accession>
<reference evidence="1 2" key="1">
    <citation type="journal article" date="2015" name="PLoS ONE">
        <title>Phylogeny and differentiation of reptilian and amphibian ranaviruses detected in europe.</title>
        <authorList>
            <person name="Stohr A.C."/>
            <person name="Lopez-Bueno A."/>
            <person name="Blahak S."/>
            <person name="Caeiro M.F."/>
            <person name="Rosa G.M."/>
            <person name="Alves de Matos A.P."/>
            <person name="Martel A."/>
            <person name="Alejo A."/>
            <person name="Marschang R.E."/>
        </authorList>
    </citation>
    <scope>NUCLEOTIDE SEQUENCE [LARGE SCALE GENOMIC DNA]</scope>
    <source>
        <strain evidence="1">2000/99</strain>
    </source>
</reference>
<evidence type="ECO:0000313" key="2">
    <source>
        <dbReference type="Proteomes" id="UP000171816"/>
    </source>
</evidence>